<accession>A0A5B2TKB2</accession>
<dbReference type="InterPro" id="IPR027417">
    <property type="entry name" value="P-loop_NTPase"/>
</dbReference>
<comment type="caution">
    <text evidence="1">The sequence shown here is derived from an EMBL/GenBank/DDBJ whole genome shotgun (WGS) entry which is preliminary data.</text>
</comment>
<dbReference type="Gene3D" id="3.40.50.300">
    <property type="entry name" value="P-loop containing nucleotide triphosphate hydrolases"/>
    <property type="match status" value="1"/>
</dbReference>
<keyword evidence="1" id="KW-0418">Kinase</keyword>
<evidence type="ECO:0000313" key="2">
    <source>
        <dbReference type="Proteomes" id="UP000322110"/>
    </source>
</evidence>
<proteinExistence type="predicted"/>
<dbReference type="AlphaFoldDB" id="A0A5B2TKB2"/>
<dbReference type="OrthoDB" id="7210594at2"/>
<dbReference type="InterPro" id="IPR052922">
    <property type="entry name" value="Cytidylate_Kinase-2"/>
</dbReference>
<dbReference type="RefSeq" id="WP_149810531.1">
    <property type="nucleotide sequence ID" value="NZ_VUKA01000001.1"/>
</dbReference>
<dbReference type="EMBL" id="VUKA01000001">
    <property type="protein sequence ID" value="KAA2214594.1"/>
    <property type="molecule type" value="Genomic_DNA"/>
</dbReference>
<dbReference type="SUPFAM" id="SSF52540">
    <property type="entry name" value="P-loop containing nucleoside triphosphate hydrolases"/>
    <property type="match status" value="1"/>
</dbReference>
<dbReference type="GO" id="GO:0016301">
    <property type="term" value="F:kinase activity"/>
    <property type="evidence" value="ECO:0007669"/>
    <property type="project" value="UniProtKB-KW"/>
</dbReference>
<protein>
    <submittedName>
        <fullName evidence="1">Adenylate kinase</fullName>
    </submittedName>
</protein>
<evidence type="ECO:0000313" key="1">
    <source>
        <dbReference type="EMBL" id="KAA2214594.1"/>
    </source>
</evidence>
<dbReference type="PANTHER" id="PTHR37816:SF1">
    <property type="entry name" value="TOXIN"/>
    <property type="match status" value="1"/>
</dbReference>
<reference evidence="1 2" key="1">
    <citation type="journal article" date="2015" name="Int. J. Syst. Evol. Microbiol.">
        <title>Roseomonas oryzae sp. nov., isolated from paddy rhizosphere soil.</title>
        <authorList>
            <person name="Ramaprasad E.V."/>
            <person name="Sasikala Ch."/>
            <person name="Ramana Ch.V."/>
        </authorList>
    </citation>
    <scope>NUCLEOTIDE SEQUENCE [LARGE SCALE GENOMIC DNA]</scope>
    <source>
        <strain evidence="1 2">KCTC 42542</strain>
    </source>
</reference>
<keyword evidence="1" id="KW-0808">Transferase</keyword>
<dbReference type="PANTHER" id="PTHR37816">
    <property type="entry name" value="YALI0E33011P"/>
    <property type="match status" value="1"/>
</dbReference>
<sequence length="188" mass="21248">MRDKMNQLRIVVIGMPGAGKTTLARRLAADLALPHLELDAVHWGPDWSPAPKAAMEHHLGQMAGMPCWVADGNYFAEARPTLWRRATHLIWLDFPRRVVMPRVIARIIGRLAGRQVMWNGNREQWRHLLDPGHPIRYAWRMLHPRRAAIEAALASGAWNHLAVIRLRRPAELAPALAGLQRSLTPPPP</sequence>
<name>A0A5B2TKB2_9PROT</name>
<organism evidence="1 2">
    <name type="scientific">Teichococcus oryzae</name>
    <dbReference type="NCBI Taxonomy" id="1608942"/>
    <lineage>
        <taxon>Bacteria</taxon>
        <taxon>Pseudomonadati</taxon>
        <taxon>Pseudomonadota</taxon>
        <taxon>Alphaproteobacteria</taxon>
        <taxon>Acetobacterales</taxon>
        <taxon>Roseomonadaceae</taxon>
        <taxon>Roseomonas</taxon>
    </lineage>
</organism>
<gene>
    <name evidence="1" type="ORF">F0Q34_02495</name>
</gene>
<dbReference type="Proteomes" id="UP000322110">
    <property type="component" value="Unassembled WGS sequence"/>
</dbReference>
<keyword evidence="2" id="KW-1185">Reference proteome</keyword>